<protein>
    <submittedName>
        <fullName evidence="2">Uncharacterized protein</fullName>
    </submittedName>
</protein>
<comment type="caution">
    <text evidence="2">The sequence shown here is derived from an EMBL/GenBank/DDBJ whole genome shotgun (WGS) entry which is preliminary data.</text>
</comment>
<reference evidence="2 3" key="1">
    <citation type="submission" date="2017-01" db="EMBL/GenBank/DDBJ databases">
        <authorList>
            <person name="Mah S.A."/>
            <person name="Swanson W.J."/>
            <person name="Moy G.W."/>
            <person name="Vacquier V.D."/>
        </authorList>
    </citation>
    <scope>NUCLEOTIDE SEQUENCE [LARGE SCALE GENOMIC DNA]</scope>
    <source>
        <strain evidence="2 3">GSMNP</strain>
    </source>
</reference>
<evidence type="ECO:0000313" key="2">
    <source>
        <dbReference type="EMBL" id="OMJ14978.1"/>
    </source>
</evidence>
<dbReference type="EMBL" id="LSSN01002826">
    <property type="protein sequence ID" value="OMJ14978.1"/>
    <property type="molecule type" value="Genomic_DNA"/>
</dbReference>
<accession>A0A1R1XK56</accession>
<evidence type="ECO:0000256" key="1">
    <source>
        <dbReference type="SAM" id="MobiDB-lite"/>
    </source>
</evidence>
<sequence>MQSITNPQNTQTSGISDTSSS</sequence>
<keyword evidence="3" id="KW-1185">Reference proteome</keyword>
<gene>
    <name evidence="2" type="ORF">AYI70_g7566</name>
</gene>
<proteinExistence type="predicted"/>
<name>A0A1R1XK56_9FUNG</name>
<dbReference type="AlphaFoldDB" id="A0A1R1XK56"/>
<feature type="non-terminal residue" evidence="2">
    <location>
        <position position="21"/>
    </location>
</feature>
<evidence type="ECO:0000313" key="3">
    <source>
        <dbReference type="Proteomes" id="UP000187283"/>
    </source>
</evidence>
<feature type="region of interest" description="Disordered" evidence="1">
    <location>
        <begin position="1"/>
        <end position="21"/>
    </location>
</feature>
<dbReference type="Proteomes" id="UP000187283">
    <property type="component" value="Unassembled WGS sequence"/>
</dbReference>
<organism evidence="2 3">
    <name type="scientific">Smittium culicis</name>
    <dbReference type="NCBI Taxonomy" id="133412"/>
    <lineage>
        <taxon>Eukaryota</taxon>
        <taxon>Fungi</taxon>
        <taxon>Fungi incertae sedis</taxon>
        <taxon>Zoopagomycota</taxon>
        <taxon>Kickxellomycotina</taxon>
        <taxon>Harpellomycetes</taxon>
        <taxon>Harpellales</taxon>
        <taxon>Legeriomycetaceae</taxon>
        <taxon>Smittium</taxon>
    </lineage>
</organism>